<dbReference type="NCBIfam" id="TIGR03930">
    <property type="entry name" value="WXG100_ESAT6"/>
    <property type="match status" value="1"/>
</dbReference>
<keyword evidence="4" id="KW-1185">Reference proteome</keyword>
<dbReference type="EMBL" id="UPHQ01000006">
    <property type="protein sequence ID" value="VBA32490.1"/>
    <property type="molecule type" value="Genomic_DNA"/>
</dbReference>
<evidence type="ECO:0000256" key="1">
    <source>
        <dbReference type="RuleBase" id="RU362001"/>
    </source>
</evidence>
<gene>
    <name evidence="3" type="ORF">LAUMK13_00077</name>
</gene>
<dbReference type="SUPFAM" id="SSF140453">
    <property type="entry name" value="EsxAB dimer-like"/>
    <property type="match status" value="1"/>
</dbReference>
<evidence type="ECO:0000313" key="4">
    <source>
        <dbReference type="Proteomes" id="UP000267289"/>
    </source>
</evidence>
<dbReference type="AlphaFoldDB" id="A0A498PNR4"/>
<dbReference type="Gene3D" id="1.10.287.1060">
    <property type="entry name" value="ESAT-6-like"/>
    <property type="match status" value="1"/>
</dbReference>
<dbReference type="InterPro" id="IPR036689">
    <property type="entry name" value="ESAT-6-like_sf"/>
</dbReference>
<dbReference type="InterPro" id="IPR010310">
    <property type="entry name" value="T7SS_ESAT-6-like"/>
</dbReference>
<name>A0A498PNR4_9MYCO</name>
<dbReference type="Proteomes" id="UP000267289">
    <property type="component" value="Unassembled WGS sequence"/>
</dbReference>
<accession>A0A498PNR4</accession>
<comment type="similarity">
    <text evidence="1">Belongs to the WXG100 family.</text>
</comment>
<reference evidence="3 4" key="1">
    <citation type="submission" date="2018-09" db="EMBL/GenBank/DDBJ databases">
        <authorList>
            <person name="Tagini F."/>
        </authorList>
    </citation>
    <scope>NUCLEOTIDE SEQUENCE [LARGE SCALE GENOMIC DNA]</scope>
    <source>
        <strain evidence="3 4">MK13</strain>
    </source>
</reference>
<proteinExistence type="inferred from homology"/>
<organism evidence="3 4">
    <name type="scientific">Mycobacterium innocens</name>
    <dbReference type="NCBI Taxonomy" id="2341083"/>
    <lineage>
        <taxon>Bacteria</taxon>
        <taxon>Bacillati</taxon>
        <taxon>Actinomycetota</taxon>
        <taxon>Actinomycetes</taxon>
        <taxon>Mycobacteriales</taxon>
        <taxon>Mycobacteriaceae</taxon>
        <taxon>Mycobacterium</taxon>
    </lineage>
</organism>
<keyword evidence="2" id="KW-0175">Coiled coil</keyword>
<sequence length="105" mass="11653">MSYELTMKLEAMASAAHVLANQADELQEELDSITCDWRELSSTWTGVAASAFEPPWEEWHAGAVKSAEILSEHSQLLMQSLDLMLDHESTAVKAFEALYRKGPAV</sequence>
<evidence type="ECO:0000313" key="3">
    <source>
        <dbReference type="EMBL" id="VBA32490.1"/>
    </source>
</evidence>
<dbReference type="RefSeq" id="WP_075542043.1">
    <property type="nucleotide sequence ID" value="NZ_UPHQ01000006.1"/>
</dbReference>
<feature type="coiled-coil region" evidence="2">
    <location>
        <begin position="9"/>
        <end position="36"/>
    </location>
</feature>
<dbReference type="OrthoDB" id="3787781at2"/>
<evidence type="ECO:0000256" key="2">
    <source>
        <dbReference type="SAM" id="Coils"/>
    </source>
</evidence>
<protein>
    <recommendedName>
        <fullName evidence="1">ESAT-6-like protein</fullName>
    </recommendedName>
</protein>
<dbReference type="Pfam" id="PF06013">
    <property type="entry name" value="WXG100"/>
    <property type="match status" value="1"/>
</dbReference>